<keyword evidence="4 6" id="KW-0067">ATP-binding</keyword>
<reference evidence="10" key="1">
    <citation type="submission" date="2020-10" db="EMBL/GenBank/DDBJ databases">
        <title>Microbiome of the Black Sea water column analyzed by genome centric metagenomics.</title>
        <authorList>
            <person name="Cabello-Yeves P.J."/>
            <person name="Callieri C."/>
            <person name="Picazo A."/>
            <person name="Mehrshad M."/>
            <person name="Haro-Moreno J.M."/>
            <person name="Roda-Garcia J."/>
            <person name="Dzembekova N."/>
            <person name="Slabakova V."/>
            <person name="Slabakova N."/>
            <person name="Moncheva S."/>
            <person name="Rodriguez-Valera F."/>
        </authorList>
    </citation>
    <scope>NUCLEOTIDE SEQUENCE</scope>
    <source>
        <strain evidence="10">BS307-5m-G50</strain>
    </source>
</reference>
<dbReference type="GO" id="GO:0016208">
    <property type="term" value="F:AMP binding"/>
    <property type="evidence" value="ECO:0007669"/>
    <property type="project" value="InterPro"/>
</dbReference>
<dbReference type="CDD" id="cd05966">
    <property type="entry name" value="ACS"/>
    <property type="match status" value="1"/>
</dbReference>
<dbReference type="PANTHER" id="PTHR24095">
    <property type="entry name" value="ACETYL-COENZYME A SYNTHETASE"/>
    <property type="match status" value="1"/>
</dbReference>
<feature type="binding site" evidence="6">
    <location>
        <position position="493"/>
    </location>
    <ligand>
        <name>ATP</name>
        <dbReference type="ChEBI" id="CHEBI:30616"/>
    </ligand>
</feature>
<evidence type="ECO:0000259" key="8">
    <source>
        <dbReference type="Pfam" id="PF13193"/>
    </source>
</evidence>
<feature type="binding site" evidence="6">
    <location>
        <position position="530"/>
    </location>
    <ligand>
        <name>Mg(2+)</name>
        <dbReference type="ChEBI" id="CHEBI:18420"/>
    </ligand>
</feature>
<evidence type="ECO:0000313" key="11">
    <source>
        <dbReference type="Proteomes" id="UP000711391"/>
    </source>
</evidence>
<feature type="binding site" evidence="6">
    <location>
        <begin position="186"/>
        <end position="189"/>
    </location>
    <ligand>
        <name>CoA</name>
        <dbReference type="ChEBI" id="CHEBI:57287"/>
    </ligand>
</feature>
<comment type="function">
    <text evidence="6">Catalyzes the conversion of acetate into acetyl-CoA (AcCoA), an essential intermediate at the junction of anabolic and catabolic pathways. AcsA undergoes a two-step reaction. In the first half reaction, AcsA combines acetate with ATP to form acetyl-adenylate (AcAMP) intermediate. In the second half reaction, it can then transfer the acetyl group from AcAMP to the sulfhydryl group of CoA, forming the product AcCoA.</text>
</comment>
<sequence length="641" mass="71625">MSDPIFNPVEGNNPFIKNLDEYKNLYEQSVNDPSKFFGHIAKQDLYWMEDFKNVHNGEFANTRWFDGGKTNISVNCIDRHLENNADKTAIIWEGDDPENSKKLTYQELHDEVCKFANILKKLGIKKGSRVCIYMPMIVEVAFAMLACTRIGAIHSVVFGGFSPESLKDRILDADCRIVITADEGVRGGKLVPLKSNVDEALKDCPDVSHTLVVKRTGNYIPWNEHRDVWYEELVNKVDSVCKPEPMDSEDPLFILYTSGSTGKPKGVLHSTAGYLLGAHMSFKYLFGIRPNDKYWCTADVGWITGHTYILYGPLSNAATTLMFEGIPTYPTASRCWEICDKYDITIFYTAPTAIRALMAQGDDAVEITKRDSLRILGTVGEPINPEAWDWYYKVVGKSRCEVIDTWWQTETGSVLISPIAGVTPTKPGSATLPFFGVKPQLYDENGNTLEGKNSGNLVIEQSWPSQIRSVYGDHKRMIDTYFTMYEGIYFTGDGARRDKDGYFWITGRVDDVLNVSGHRLGTAEIESALVLHPKIAEAAVVGFDHPIKGQGIYAYITMMVGESFNESFNDEIKQFVAKEIGAIAKPDLIQNAPGLPKTRSGKIMRRILRKIAEGDLSSLGDTSTLADPSVVESLIENKKSL</sequence>
<feature type="domain" description="AMP-dependent synthetase/ligase" evidence="7">
    <location>
        <begin position="78"/>
        <end position="461"/>
    </location>
</feature>
<feature type="binding site" evidence="6">
    <location>
        <position position="519"/>
    </location>
    <ligand>
        <name>ATP</name>
        <dbReference type="ChEBI" id="CHEBI:30616"/>
    </ligand>
</feature>
<keyword evidence="5 6" id="KW-0007">Acetylation</keyword>
<comment type="catalytic activity">
    <reaction evidence="6">
        <text>acetate + ATP + CoA = acetyl-CoA + AMP + diphosphate</text>
        <dbReference type="Rhea" id="RHEA:23176"/>
        <dbReference type="ChEBI" id="CHEBI:30089"/>
        <dbReference type="ChEBI" id="CHEBI:30616"/>
        <dbReference type="ChEBI" id="CHEBI:33019"/>
        <dbReference type="ChEBI" id="CHEBI:57287"/>
        <dbReference type="ChEBI" id="CHEBI:57288"/>
        <dbReference type="ChEBI" id="CHEBI:456215"/>
        <dbReference type="EC" id="6.2.1.1"/>
    </reaction>
</comment>
<feature type="domain" description="Acetyl-coenzyme A synthetase N-terminal" evidence="9">
    <location>
        <begin position="22"/>
        <end position="76"/>
    </location>
</feature>
<dbReference type="PANTHER" id="PTHR24095:SF14">
    <property type="entry name" value="ACETYL-COENZYME A SYNTHETASE 1"/>
    <property type="match status" value="1"/>
</dbReference>
<evidence type="ECO:0000256" key="4">
    <source>
        <dbReference type="ARBA" id="ARBA00022840"/>
    </source>
</evidence>
<dbReference type="EC" id="6.2.1.1" evidence="6"/>
<dbReference type="Proteomes" id="UP000711391">
    <property type="component" value="Unassembled WGS sequence"/>
</dbReference>
<evidence type="ECO:0000256" key="3">
    <source>
        <dbReference type="ARBA" id="ARBA00022741"/>
    </source>
</evidence>
<comment type="caution">
    <text evidence="10">The sequence shown here is derived from an EMBL/GenBank/DDBJ whole genome shotgun (WGS) entry which is preliminary data.</text>
</comment>
<dbReference type="FunFam" id="3.40.50.12780:FF:000001">
    <property type="entry name" value="Acetyl-coenzyme A synthetase"/>
    <property type="match status" value="1"/>
</dbReference>
<dbReference type="PROSITE" id="PS00455">
    <property type="entry name" value="AMP_BINDING"/>
    <property type="match status" value="1"/>
</dbReference>
<dbReference type="Gene3D" id="3.30.300.30">
    <property type="match status" value="1"/>
</dbReference>
<dbReference type="GO" id="GO:0046872">
    <property type="term" value="F:metal ion binding"/>
    <property type="evidence" value="ECO:0007669"/>
    <property type="project" value="UniProtKB-KW"/>
</dbReference>
<comment type="caution">
    <text evidence="6">Lacks conserved residue(s) required for the propagation of feature annotation.</text>
</comment>
<feature type="binding site" evidence="6">
    <location>
        <position position="508"/>
    </location>
    <ligand>
        <name>ATP</name>
        <dbReference type="ChEBI" id="CHEBI:30616"/>
    </ligand>
</feature>
<dbReference type="Pfam" id="PF13193">
    <property type="entry name" value="AMP-binding_C"/>
    <property type="match status" value="1"/>
</dbReference>
<feature type="binding site" evidence="6">
    <location>
        <position position="304"/>
    </location>
    <ligand>
        <name>CoA</name>
        <dbReference type="ChEBI" id="CHEBI:57287"/>
    </ligand>
</feature>
<keyword evidence="3 6" id="KW-0547">Nucleotide-binding</keyword>
<dbReference type="InterPro" id="IPR032387">
    <property type="entry name" value="ACAS_N"/>
</dbReference>
<evidence type="ECO:0000256" key="1">
    <source>
        <dbReference type="ARBA" id="ARBA00006432"/>
    </source>
</evidence>
<comment type="similarity">
    <text evidence="1 6">Belongs to the ATP-dependent AMP-binding enzyme family.</text>
</comment>
<dbReference type="Gene3D" id="3.40.50.12780">
    <property type="entry name" value="N-terminal domain of ligase-like"/>
    <property type="match status" value="1"/>
</dbReference>
<gene>
    <name evidence="10" type="primary">acs</name>
    <name evidence="6" type="synonym">acsA</name>
    <name evidence="10" type="ORF">ISQ64_03370</name>
</gene>
<feature type="binding site" evidence="6">
    <location>
        <begin position="404"/>
        <end position="409"/>
    </location>
    <ligand>
        <name>ATP</name>
        <dbReference type="ChEBI" id="CHEBI:30616"/>
    </ligand>
</feature>
<dbReference type="AlphaFoldDB" id="A0A937I7N1"/>
<comment type="PTM">
    <text evidence="6">Acetylated. Deacetylation by the SIR2-homolog deacetylase activates the enzyme.</text>
</comment>
<dbReference type="InterPro" id="IPR020845">
    <property type="entry name" value="AMP-binding_CS"/>
</dbReference>
<proteinExistence type="inferred from homology"/>
<dbReference type="InterPro" id="IPR045851">
    <property type="entry name" value="AMP-bd_C_sf"/>
</dbReference>
<feature type="binding site" evidence="6">
    <location>
        <position position="535"/>
    </location>
    <ligand>
        <name>Mg(2+)</name>
        <dbReference type="ChEBI" id="CHEBI:18420"/>
    </ligand>
</feature>
<keyword evidence="2 6" id="KW-0436">Ligase</keyword>
<name>A0A937I7N1_9GAMM</name>
<dbReference type="NCBIfam" id="NF001208">
    <property type="entry name" value="PRK00174.1"/>
    <property type="match status" value="1"/>
</dbReference>
<dbReference type="NCBIfam" id="TIGR02188">
    <property type="entry name" value="Ac_CoA_lig_AcsA"/>
    <property type="match status" value="1"/>
</dbReference>
<dbReference type="GO" id="GO:0003987">
    <property type="term" value="F:acetate-CoA ligase activity"/>
    <property type="evidence" value="ECO:0007669"/>
    <property type="project" value="UniProtKB-UniRule"/>
</dbReference>
<evidence type="ECO:0000259" key="7">
    <source>
        <dbReference type="Pfam" id="PF00501"/>
    </source>
</evidence>
<protein>
    <recommendedName>
        <fullName evidence="6">Acetyl-coenzyme A synthetase</fullName>
        <shortName evidence="6">AcCoA synthetase</shortName>
        <shortName evidence="6">Acs</shortName>
        <ecNumber evidence="6">6.2.1.1</ecNumber>
    </recommendedName>
    <alternativeName>
        <fullName evidence="6">Acetate--CoA ligase</fullName>
    </alternativeName>
    <alternativeName>
        <fullName evidence="6">Acyl-activating enzyme</fullName>
    </alternativeName>
</protein>
<dbReference type="Pfam" id="PF16177">
    <property type="entry name" value="ACAS_N"/>
    <property type="match status" value="1"/>
</dbReference>
<dbReference type="GO" id="GO:0019427">
    <property type="term" value="P:acetyl-CoA biosynthetic process from acetate"/>
    <property type="evidence" value="ECO:0007669"/>
    <property type="project" value="UniProtKB-UniRule"/>
</dbReference>
<feature type="domain" description="AMP-binding enzyme C-terminal" evidence="8">
    <location>
        <begin position="524"/>
        <end position="602"/>
    </location>
</feature>
<keyword evidence="6" id="KW-0460">Magnesium</keyword>
<comment type="cofactor">
    <cofactor evidence="6">
        <name>Mg(2+)</name>
        <dbReference type="ChEBI" id="CHEBI:18420"/>
    </cofactor>
</comment>
<feature type="binding site" evidence="6">
    <location>
        <begin position="380"/>
        <end position="382"/>
    </location>
    <ligand>
        <name>ATP</name>
        <dbReference type="ChEBI" id="CHEBI:30616"/>
    </ligand>
</feature>
<dbReference type="Pfam" id="PF00501">
    <property type="entry name" value="AMP-binding"/>
    <property type="match status" value="1"/>
</dbReference>
<feature type="binding site" evidence="6">
    <location>
        <position position="532"/>
    </location>
    <ligand>
        <name>Mg(2+)</name>
        <dbReference type="ChEBI" id="CHEBI:18420"/>
    </ligand>
</feature>
<keyword evidence="6" id="KW-0479">Metal-binding</keyword>
<organism evidence="10 11">
    <name type="scientific">SAR86 cluster bacterium</name>
    <dbReference type="NCBI Taxonomy" id="2030880"/>
    <lineage>
        <taxon>Bacteria</taxon>
        <taxon>Pseudomonadati</taxon>
        <taxon>Pseudomonadota</taxon>
        <taxon>Gammaproteobacteria</taxon>
        <taxon>SAR86 cluster</taxon>
    </lineage>
</organism>
<evidence type="ECO:0000256" key="6">
    <source>
        <dbReference type="HAMAP-Rule" id="MF_01123"/>
    </source>
</evidence>
<dbReference type="InterPro" id="IPR000873">
    <property type="entry name" value="AMP-dep_synth/lig_dom"/>
</dbReference>
<dbReference type="GO" id="GO:0005524">
    <property type="term" value="F:ATP binding"/>
    <property type="evidence" value="ECO:0007669"/>
    <property type="project" value="UniProtKB-KW"/>
</dbReference>
<evidence type="ECO:0000259" key="9">
    <source>
        <dbReference type="Pfam" id="PF16177"/>
    </source>
</evidence>
<dbReference type="GO" id="GO:0005829">
    <property type="term" value="C:cytosol"/>
    <property type="evidence" value="ECO:0007669"/>
    <property type="project" value="TreeGrafter"/>
</dbReference>
<dbReference type="HAMAP" id="MF_01123">
    <property type="entry name" value="Ac_CoA_synth"/>
    <property type="match status" value="1"/>
</dbReference>
<dbReference type="SUPFAM" id="SSF56801">
    <property type="entry name" value="Acetyl-CoA synthetase-like"/>
    <property type="match status" value="1"/>
</dbReference>
<feature type="modified residue" description="N6-acetyllysine" evidence="6">
    <location>
        <position position="602"/>
    </location>
</feature>
<accession>A0A937I7N1</accession>
<dbReference type="InterPro" id="IPR042099">
    <property type="entry name" value="ANL_N_sf"/>
</dbReference>
<dbReference type="InterPro" id="IPR025110">
    <property type="entry name" value="AMP-bd_C"/>
</dbReference>
<dbReference type="InterPro" id="IPR011904">
    <property type="entry name" value="Ac_CoA_lig"/>
</dbReference>
<evidence type="ECO:0000313" key="10">
    <source>
        <dbReference type="EMBL" id="MBL6818427.1"/>
    </source>
</evidence>
<dbReference type="FunFam" id="3.30.300.30:FF:000004">
    <property type="entry name" value="Acetyl-coenzyme A synthetase"/>
    <property type="match status" value="1"/>
</dbReference>
<feature type="binding site" evidence="6">
    <location>
        <position position="516"/>
    </location>
    <ligand>
        <name>CoA</name>
        <dbReference type="ChEBI" id="CHEBI:57287"/>
    </ligand>
</feature>
<dbReference type="EMBL" id="JADHQD010000017">
    <property type="protein sequence ID" value="MBL6818427.1"/>
    <property type="molecule type" value="Genomic_DNA"/>
</dbReference>
<evidence type="ECO:0000256" key="5">
    <source>
        <dbReference type="ARBA" id="ARBA00022990"/>
    </source>
</evidence>
<evidence type="ECO:0000256" key="2">
    <source>
        <dbReference type="ARBA" id="ARBA00022598"/>
    </source>
</evidence>